<dbReference type="STRING" id="1246637.MTBBW1_1070008"/>
<dbReference type="OrthoDB" id="337884at2"/>
<gene>
    <name evidence="1" type="ORF">MTBBW1_1070008</name>
</gene>
<dbReference type="InterPro" id="IPR018841">
    <property type="entry name" value="DUF2442"/>
</dbReference>
<dbReference type="RefSeq" id="WP_080804159.1">
    <property type="nucleotide sequence ID" value="NZ_LT828545.1"/>
</dbReference>
<dbReference type="Gene3D" id="3.30.2020.40">
    <property type="entry name" value="Uncharacterised protein PF10387, DUF2442"/>
    <property type="match status" value="1"/>
</dbReference>
<evidence type="ECO:0000313" key="1">
    <source>
        <dbReference type="EMBL" id="SLM27692.1"/>
    </source>
</evidence>
<keyword evidence="2" id="KW-1185">Reference proteome</keyword>
<name>A0A1W1H5G6_9BACT</name>
<evidence type="ECO:0000313" key="2">
    <source>
        <dbReference type="Proteomes" id="UP000191931"/>
    </source>
</evidence>
<dbReference type="AlphaFoldDB" id="A0A1W1H5G6"/>
<accession>A0A1W1H5G6</accession>
<organism evidence="1 2">
    <name type="scientific">Desulfamplus magnetovallimortis</name>
    <dbReference type="NCBI Taxonomy" id="1246637"/>
    <lineage>
        <taxon>Bacteria</taxon>
        <taxon>Pseudomonadati</taxon>
        <taxon>Thermodesulfobacteriota</taxon>
        <taxon>Desulfobacteria</taxon>
        <taxon>Desulfobacterales</taxon>
        <taxon>Desulfobacteraceae</taxon>
        <taxon>Desulfamplus</taxon>
    </lineage>
</organism>
<reference evidence="1 2" key="1">
    <citation type="submission" date="2017-03" db="EMBL/GenBank/DDBJ databases">
        <authorList>
            <person name="Afonso C.L."/>
            <person name="Miller P.J."/>
            <person name="Scott M.A."/>
            <person name="Spackman E."/>
            <person name="Goraichik I."/>
            <person name="Dimitrov K.M."/>
            <person name="Suarez D.L."/>
            <person name="Swayne D.E."/>
        </authorList>
    </citation>
    <scope>NUCLEOTIDE SEQUENCE [LARGE SCALE GENOMIC DNA]</scope>
    <source>
        <strain evidence="1">PRJEB14757</strain>
    </source>
</reference>
<sequence>MTKCKSVKIDSGHLQVFLEDRRILFIPLDWYPSLVSASDSEQGNFNLIARGTMIEWPDLDIHIDIEELFNVGLNEIAA</sequence>
<protein>
    <recommendedName>
        <fullName evidence="3">DUF2442 domain-containing protein</fullName>
    </recommendedName>
</protein>
<proteinExistence type="predicted"/>
<evidence type="ECO:0008006" key="3">
    <source>
        <dbReference type="Google" id="ProtNLM"/>
    </source>
</evidence>
<dbReference type="EMBL" id="FWEV01000010">
    <property type="protein sequence ID" value="SLM27692.1"/>
    <property type="molecule type" value="Genomic_DNA"/>
</dbReference>
<dbReference type="Pfam" id="PF10387">
    <property type="entry name" value="DUF2442"/>
    <property type="match status" value="1"/>
</dbReference>
<dbReference type="Proteomes" id="UP000191931">
    <property type="component" value="Unassembled WGS sequence"/>
</dbReference>